<reference evidence="3 4" key="1">
    <citation type="submission" date="2024-02" db="EMBL/GenBank/DDBJ databases">
        <authorList>
            <person name="Chen Y."/>
            <person name="Shah S."/>
            <person name="Dougan E. K."/>
            <person name="Thang M."/>
            <person name="Chan C."/>
        </authorList>
    </citation>
    <scope>NUCLEOTIDE SEQUENCE [LARGE SCALE GENOMIC DNA]</scope>
</reference>
<feature type="region of interest" description="Disordered" evidence="1">
    <location>
        <begin position="877"/>
        <end position="953"/>
    </location>
</feature>
<accession>A0ABP0QP48</accession>
<gene>
    <name evidence="3" type="ORF">CCMP2556_LOCUS43271</name>
</gene>
<evidence type="ECO:0000313" key="3">
    <source>
        <dbReference type="EMBL" id="CAK9090002.1"/>
    </source>
</evidence>
<dbReference type="InterPro" id="IPR013584">
    <property type="entry name" value="RAP"/>
</dbReference>
<protein>
    <recommendedName>
        <fullName evidence="2">RAP domain-containing protein</fullName>
    </recommendedName>
</protein>
<dbReference type="Gene3D" id="1.25.40.10">
    <property type="entry name" value="Tetratricopeptide repeat domain"/>
    <property type="match status" value="1"/>
</dbReference>
<feature type="compositionally biased region" description="Polar residues" evidence="1">
    <location>
        <begin position="942"/>
        <end position="953"/>
    </location>
</feature>
<dbReference type="SUPFAM" id="SSF48452">
    <property type="entry name" value="TPR-like"/>
    <property type="match status" value="1"/>
</dbReference>
<dbReference type="Proteomes" id="UP001642484">
    <property type="component" value="Unassembled WGS sequence"/>
</dbReference>
<evidence type="ECO:0000256" key="1">
    <source>
        <dbReference type="SAM" id="MobiDB-lite"/>
    </source>
</evidence>
<dbReference type="Pfam" id="PF08373">
    <property type="entry name" value="RAP"/>
    <property type="match status" value="1"/>
</dbReference>
<name>A0ABP0QP48_9DINO</name>
<feature type="compositionally biased region" description="Basic and acidic residues" evidence="1">
    <location>
        <begin position="913"/>
        <end position="923"/>
    </location>
</feature>
<evidence type="ECO:0000313" key="4">
    <source>
        <dbReference type="Proteomes" id="UP001642484"/>
    </source>
</evidence>
<dbReference type="InterPro" id="IPR011990">
    <property type="entry name" value="TPR-like_helical_dom_sf"/>
</dbReference>
<keyword evidence="4" id="KW-1185">Reference proteome</keyword>
<proteinExistence type="predicted"/>
<sequence>MAPRWRATLRRHFSDLTSPWQILRRWKEEGKAAADHVGALYNLGRITRGRGTSESKVDTWLQLWSPLAGQRVGWLGALGHNDAEWERHDAMQLGLQELRDVHGSCQFVARDDELFAELLSAIEEAIPELDQKGLSSALGSQKLPVRVLMGLGDTHEDLPFGHSTTPQEHLQRLFSLVEAACAKLLSDWEAPAASLDDRDLGFPLFALSRLGIYNQEVFDTASRLLTSKLSGQPPLPVQGLRQWLLACNSLSHSLTQHAEAITAYEPPQPWTSEEDSRLHQMAGALAHLPDPNPLLANVLQEVIRRPASQLRSSKAVALYGLQVVRLLIEAGCVPSTVSFPAELGRELDHSLEQKSKVVRRCSHLENKVGHVLTNCGFEPRHDVVPRAGLSADFFCHWEAKKISFFLEVDGPSHFCVRPFWRRRGRAVLKQRVFASQGWPLVSIPYWIAAPPGAYARRGGPRKMPSLELNEEEVKQTIAEQLDTWSSSNPPHVRQWWAESVSGQKATALTLLFDRPLPPSAPAVAAALGACGKSGAWQSGSLDVEELSERLLGLEVDDAEEEAREALNESTDGATDADVLAVLLTVFKADRESAIHGEDSWERPLEYCKRMCSLCDRNFLSGGGQPRVDDFPARVVASVYAECGRTHALAGQISSARDLFQKALNVFALLPEPNMDETLEISACRGSLARVLRRAGQLKGAQDEFLQAMQLLADVPDTIEVSGLVSEYAETLASAGNEAVASPDLLNLISQMVEEKFGEGSDEHIQALQELSDACLNAGKQALAAPIFMSLARQLRSYYGSSRLDSWAAAEIQAVEEKAAQALETSAAEHMQDADFEAAASMWSLAIRMREALNTQEEVLSEMRSSLAALKQAAAMNGSEAGGAASTREPAEPAETDQDSFCEENATPESWDQSEQKEAVEATRPKPCLSQPLQSALRPDWTRATSTAPSDAWD</sequence>
<feature type="domain" description="RAP" evidence="2">
    <location>
        <begin position="406"/>
        <end position="446"/>
    </location>
</feature>
<evidence type="ECO:0000259" key="2">
    <source>
        <dbReference type="Pfam" id="PF08373"/>
    </source>
</evidence>
<organism evidence="3 4">
    <name type="scientific">Durusdinium trenchii</name>
    <dbReference type="NCBI Taxonomy" id="1381693"/>
    <lineage>
        <taxon>Eukaryota</taxon>
        <taxon>Sar</taxon>
        <taxon>Alveolata</taxon>
        <taxon>Dinophyceae</taxon>
        <taxon>Suessiales</taxon>
        <taxon>Symbiodiniaceae</taxon>
        <taxon>Durusdinium</taxon>
    </lineage>
</organism>
<dbReference type="EMBL" id="CAXAMN010024795">
    <property type="protein sequence ID" value="CAK9090002.1"/>
    <property type="molecule type" value="Genomic_DNA"/>
</dbReference>
<feature type="compositionally biased region" description="Acidic residues" evidence="1">
    <location>
        <begin position="891"/>
        <end position="901"/>
    </location>
</feature>
<comment type="caution">
    <text evidence="3">The sequence shown here is derived from an EMBL/GenBank/DDBJ whole genome shotgun (WGS) entry which is preliminary data.</text>
</comment>